<reference evidence="1 2" key="1">
    <citation type="submission" date="2017-02" db="EMBL/GenBank/DDBJ databases">
        <title>Draft genome sequence of Moraxella lincolnii CCUG 9405T type strain.</title>
        <authorList>
            <person name="Salva-Serra F."/>
            <person name="Engstrom-Jakobsson H."/>
            <person name="Thorell K."/>
            <person name="Jaen-Luchoro D."/>
            <person name="Gonzales-Siles L."/>
            <person name="Karlsson R."/>
            <person name="Yazdan S."/>
            <person name="Boulund F."/>
            <person name="Johnning A."/>
            <person name="Engstrand L."/>
            <person name="Kristiansson E."/>
            <person name="Moore E."/>
        </authorList>
    </citation>
    <scope>NUCLEOTIDE SEQUENCE [LARGE SCALE GENOMIC DNA]</scope>
    <source>
        <strain evidence="1 2">CCUG 9405</strain>
    </source>
</reference>
<dbReference type="EMBL" id="MUYT01000001">
    <property type="protein sequence ID" value="OOS22757.1"/>
    <property type="molecule type" value="Genomic_DNA"/>
</dbReference>
<gene>
    <name evidence="1" type="ORF">B0682_00595</name>
</gene>
<name>A0A1T0CK88_9GAMM</name>
<comment type="caution">
    <text evidence="1">The sequence shown here is derived from an EMBL/GenBank/DDBJ whole genome shotgun (WGS) entry which is preliminary data.</text>
</comment>
<keyword evidence="2" id="KW-1185">Reference proteome</keyword>
<evidence type="ECO:0000313" key="2">
    <source>
        <dbReference type="Proteomes" id="UP000191094"/>
    </source>
</evidence>
<organism evidence="1 2">
    <name type="scientific">Lwoffella lincolnii</name>
    <dbReference type="NCBI Taxonomy" id="90241"/>
    <lineage>
        <taxon>Bacteria</taxon>
        <taxon>Pseudomonadati</taxon>
        <taxon>Pseudomonadota</taxon>
        <taxon>Gammaproteobacteria</taxon>
        <taxon>Moraxellales</taxon>
        <taxon>Moraxellaceae</taxon>
        <taxon>Lwoffella</taxon>
    </lineage>
</organism>
<accession>A0A1T0CK88</accession>
<dbReference type="Proteomes" id="UP000191094">
    <property type="component" value="Unassembled WGS sequence"/>
</dbReference>
<evidence type="ECO:0000313" key="1">
    <source>
        <dbReference type="EMBL" id="OOS22757.1"/>
    </source>
</evidence>
<protein>
    <submittedName>
        <fullName evidence="1">Uncharacterized protein</fullName>
    </submittedName>
</protein>
<dbReference type="AlphaFoldDB" id="A0A1T0CK88"/>
<proteinExistence type="predicted"/>
<sequence>MNKSAQVRANIAYQNRALLRTSLVISQHEQAIYDALQVIKMHHDDNQAYAIKQAILAHSKQIQGG</sequence>
<dbReference type="RefSeq" id="WP_078306168.1">
    <property type="nucleotide sequence ID" value="NZ_CP147511.1"/>
</dbReference>